<accession>A0AAV0WI31</accession>
<feature type="domain" description="C2H2-type" evidence="1">
    <location>
        <begin position="88"/>
        <end position="108"/>
    </location>
</feature>
<dbReference type="InterPro" id="IPR013087">
    <property type="entry name" value="Znf_C2H2_type"/>
</dbReference>
<evidence type="ECO:0000313" key="2">
    <source>
        <dbReference type="EMBL" id="CAI6355465.1"/>
    </source>
</evidence>
<dbReference type="PANTHER" id="PTHR47577:SF2">
    <property type="entry name" value="THAP DOMAIN CONTAINING 9"/>
    <property type="match status" value="1"/>
</dbReference>
<protein>
    <recommendedName>
        <fullName evidence="1">C2H2-type domain-containing protein</fullName>
    </recommendedName>
</protein>
<dbReference type="EMBL" id="CARXXK010000002">
    <property type="protein sequence ID" value="CAI6355465.1"/>
    <property type="molecule type" value="Genomic_DNA"/>
</dbReference>
<gene>
    <name evidence="2" type="ORF">MEUPH1_LOCUS11314</name>
</gene>
<dbReference type="Proteomes" id="UP001160148">
    <property type="component" value="Unassembled WGS sequence"/>
</dbReference>
<proteinExistence type="predicted"/>
<keyword evidence="3" id="KW-1185">Reference proteome</keyword>
<organism evidence="2 3">
    <name type="scientific">Macrosiphum euphorbiae</name>
    <name type="common">potato aphid</name>
    <dbReference type="NCBI Taxonomy" id="13131"/>
    <lineage>
        <taxon>Eukaryota</taxon>
        <taxon>Metazoa</taxon>
        <taxon>Ecdysozoa</taxon>
        <taxon>Arthropoda</taxon>
        <taxon>Hexapoda</taxon>
        <taxon>Insecta</taxon>
        <taxon>Pterygota</taxon>
        <taxon>Neoptera</taxon>
        <taxon>Paraneoptera</taxon>
        <taxon>Hemiptera</taxon>
        <taxon>Sternorrhyncha</taxon>
        <taxon>Aphidomorpha</taxon>
        <taxon>Aphidoidea</taxon>
        <taxon>Aphididae</taxon>
        <taxon>Macrosiphini</taxon>
        <taxon>Macrosiphum</taxon>
    </lineage>
</organism>
<dbReference type="PROSITE" id="PS00028">
    <property type="entry name" value="ZINC_FINGER_C2H2_1"/>
    <property type="match status" value="1"/>
</dbReference>
<reference evidence="2 3" key="1">
    <citation type="submission" date="2023-01" db="EMBL/GenBank/DDBJ databases">
        <authorList>
            <person name="Whitehead M."/>
        </authorList>
    </citation>
    <scope>NUCLEOTIDE SEQUENCE [LARGE SCALE GENOMIC DNA]</scope>
</reference>
<name>A0AAV0WI31_9HEMI</name>
<comment type="caution">
    <text evidence="2">The sequence shown here is derived from an EMBL/GenBank/DDBJ whole genome shotgun (WGS) entry which is preliminary data.</text>
</comment>
<evidence type="ECO:0000259" key="1">
    <source>
        <dbReference type="PROSITE" id="PS00028"/>
    </source>
</evidence>
<evidence type="ECO:0000313" key="3">
    <source>
        <dbReference type="Proteomes" id="UP001160148"/>
    </source>
</evidence>
<dbReference type="AlphaFoldDB" id="A0AAV0WI31"/>
<dbReference type="PANTHER" id="PTHR47577">
    <property type="entry name" value="THAP DOMAIN-CONTAINING PROTEIN 6"/>
    <property type="match status" value="1"/>
</dbReference>
<sequence>MKQLCLKNLITSSYAANCVALDNSCYDSIFEIRWKKRKSEEIIENDDEEIPDLLSFENDSVNINILKDNILYYISGFIVRTIFKKIECPTCTESLLERKTTIDHNYSHKNSYSALVNIKNRGGLVRSSTDVLKIVKFVEHTLIQLTDNFKHLKLGSYSKIVIHTKNYVYNNNVFKNLSCLDDCFLENHKLHLVSLICKEYLKIRLHYIAKSKDKQVSKRRVLTKLILFNNQ</sequence>